<evidence type="ECO:0000313" key="3">
    <source>
        <dbReference type="EMBL" id="CAG9537039.1"/>
    </source>
</evidence>
<reference evidence="3" key="1">
    <citation type="submission" date="2021-09" db="EMBL/GenBank/DDBJ databases">
        <authorList>
            <consortium name="Pathogen Informatics"/>
        </authorList>
    </citation>
    <scope>NUCLEOTIDE SEQUENCE</scope>
</reference>
<evidence type="ECO:0000259" key="2">
    <source>
        <dbReference type="PROSITE" id="PS50011"/>
    </source>
</evidence>
<accession>A0A8J2M8H9</accession>
<sequence length="361" mass="41609">MLPNFHDRKRSLSLKDFPKEGSSFQGKIAKYQVIKLLGKGGFGAVFQVQSSIDNKMYAAKLESYNHSRKALLMDCLVLRGAEMLKSSHFCKIHELGKVEGKFRFIIITMLGPSLHTLRISQNKKCFSLGTALRFAQQTLEALQDMHSIGFLHRDVKPSNFGVGRPETNDFHIVYIFDFGLARQFATRNKDCRLPRKFVPFRGTPRYASLNSHKKLEQSPKDDIESWFYMVIEWTVGALPWRNFKNEERDKIMLLKEKSRESIGVNLLLEGCPMPHYRIIMQYIDGLQYTNIPDYGYIYFLLKHIAKKNRIPPDEPLDYDLEHPYAGTETPPSCLPYGVLISPIQPKNIIEIPAKNDPIYES</sequence>
<comment type="caution">
    <text evidence="3">The sequence shown here is derived from an EMBL/GenBank/DDBJ whole genome shotgun (WGS) entry which is preliminary data.</text>
</comment>
<proteinExistence type="predicted"/>
<dbReference type="InterPro" id="IPR050235">
    <property type="entry name" value="CK1_Ser-Thr_kinase"/>
</dbReference>
<keyword evidence="4" id="KW-1185">Reference proteome</keyword>
<organism evidence="3 4">
    <name type="scientific">Cercopithifilaria johnstoni</name>
    <dbReference type="NCBI Taxonomy" id="2874296"/>
    <lineage>
        <taxon>Eukaryota</taxon>
        <taxon>Metazoa</taxon>
        <taxon>Ecdysozoa</taxon>
        <taxon>Nematoda</taxon>
        <taxon>Chromadorea</taxon>
        <taxon>Rhabditida</taxon>
        <taxon>Spirurina</taxon>
        <taxon>Spiruromorpha</taxon>
        <taxon>Filarioidea</taxon>
        <taxon>Onchocercidae</taxon>
        <taxon>Cercopithifilaria</taxon>
    </lineage>
</organism>
<dbReference type="OrthoDB" id="10020333at2759"/>
<dbReference type="Gene3D" id="1.10.510.10">
    <property type="entry name" value="Transferase(Phosphotransferase) domain 1"/>
    <property type="match status" value="1"/>
</dbReference>
<dbReference type="SUPFAM" id="SSF56112">
    <property type="entry name" value="Protein kinase-like (PK-like)"/>
    <property type="match status" value="1"/>
</dbReference>
<dbReference type="InterPro" id="IPR011009">
    <property type="entry name" value="Kinase-like_dom_sf"/>
</dbReference>
<gene>
    <name evidence="3" type="ORF">CJOHNSTONI_LOCUS6900</name>
</gene>
<dbReference type="InterPro" id="IPR000719">
    <property type="entry name" value="Prot_kinase_dom"/>
</dbReference>
<dbReference type="SMART" id="SM00220">
    <property type="entry name" value="S_TKc"/>
    <property type="match status" value="1"/>
</dbReference>
<keyword evidence="1" id="KW-0067">ATP-binding</keyword>
<name>A0A8J2M8H9_9BILA</name>
<evidence type="ECO:0000256" key="1">
    <source>
        <dbReference type="PROSITE-ProRule" id="PRU10141"/>
    </source>
</evidence>
<dbReference type="Pfam" id="PF00069">
    <property type="entry name" value="Pkinase"/>
    <property type="match status" value="1"/>
</dbReference>
<dbReference type="InterPro" id="IPR017441">
    <property type="entry name" value="Protein_kinase_ATP_BS"/>
</dbReference>
<dbReference type="EMBL" id="CAKAEH010001511">
    <property type="protein sequence ID" value="CAG9537039.1"/>
    <property type="molecule type" value="Genomic_DNA"/>
</dbReference>
<keyword evidence="1" id="KW-0547">Nucleotide-binding</keyword>
<dbReference type="GO" id="GO:0005524">
    <property type="term" value="F:ATP binding"/>
    <property type="evidence" value="ECO:0007669"/>
    <property type="project" value="UniProtKB-UniRule"/>
</dbReference>
<dbReference type="AlphaFoldDB" id="A0A8J2M8H9"/>
<dbReference type="PROSITE" id="PS00107">
    <property type="entry name" value="PROTEIN_KINASE_ATP"/>
    <property type="match status" value="1"/>
</dbReference>
<protein>
    <recommendedName>
        <fullName evidence="2">Protein kinase domain-containing protein</fullName>
    </recommendedName>
</protein>
<dbReference type="PROSITE" id="PS50011">
    <property type="entry name" value="PROTEIN_KINASE_DOM"/>
    <property type="match status" value="1"/>
</dbReference>
<dbReference type="GO" id="GO:0004672">
    <property type="term" value="F:protein kinase activity"/>
    <property type="evidence" value="ECO:0007669"/>
    <property type="project" value="InterPro"/>
</dbReference>
<evidence type="ECO:0000313" key="4">
    <source>
        <dbReference type="Proteomes" id="UP000746747"/>
    </source>
</evidence>
<feature type="binding site" evidence="1">
    <location>
        <position position="60"/>
    </location>
    <ligand>
        <name>ATP</name>
        <dbReference type="ChEBI" id="CHEBI:30616"/>
    </ligand>
</feature>
<dbReference type="PANTHER" id="PTHR11909">
    <property type="entry name" value="CASEIN KINASE-RELATED"/>
    <property type="match status" value="1"/>
</dbReference>
<feature type="domain" description="Protein kinase" evidence="2">
    <location>
        <begin position="31"/>
        <end position="325"/>
    </location>
</feature>
<dbReference type="Proteomes" id="UP000746747">
    <property type="component" value="Unassembled WGS sequence"/>
</dbReference>